<dbReference type="PANTHER" id="PTHR43674">
    <property type="entry name" value="NITRILASE C965.09-RELATED"/>
    <property type="match status" value="1"/>
</dbReference>
<dbReference type="PROSITE" id="PS50263">
    <property type="entry name" value="CN_HYDROLASE"/>
    <property type="match status" value="1"/>
</dbReference>
<dbReference type="PANTHER" id="PTHR43674:SF2">
    <property type="entry name" value="BETA-UREIDOPROPIONASE"/>
    <property type="match status" value="1"/>
</dbReference>
<dbReference type="Pfam" id="PF00795">
    <property type="entry name" value="CN_hydrolase"/>
    <property type="match status" value="1"/>
</dbReference>
<gene>
    <name evidence="3" type="ORF">SAMN02745195_01496</name>
</gene>
<keyword evidence="1 3" id="KW-0378">Hydrolase</keyword>
<keyword evidence="4" id="KW-1185">Reference proteome</keyword>
<dbReference type="InterPro" id="IPR036526">
    <property type="entry name" value="C-N_Hydrolase_sf"/>
</dbReference>
<sequence>MRVASVVLKKGEVEKITGKKEVLNKIDEILKVCQEKGACVVVFPALTGMLWDFEDKFLEEMKKISLKYKDIAICPGSFFEKDGDKTYHSSFLLLNGEVILFQRQLYLAKWERDIGLSRGSILNIAEINGFKVSIILSTDVFYPQVARYAALKGVNLVISPVAIRGDERNYARQIAGLWQNVQQNLFFAVESGFKGECKGYSFYSESAIHGPLEMTRDDDGFLAKEDDFPVIVVELDERARKEAISKFDVLKQLNTEFYKRIFG</sequence>
<dbReference type="InterPro" id="IPR003010">
    <property type="entry name" value="C-N_Hydrolase"/>
</dbReference>
<protein>
    <submittedName>
        <fullName evidence="3">Predicted amidohydrolase</fullName>
    </submittedName>
</protein>
<name>A0A1M4XKN9_9THEO</name>
<dbReference type="RefSeq" id="WP_042834628.1">
    <property type="nucleotide sequence ID" value="NZ_FQUR01000011.1"/>
</dbReference>
<dbReference type="Proteomes" id="UP000184127">
    <property type="component" value="Unassembled WGS sequence"/>
</dbReference>
<evidence type="ECO:0000259" key="2">
    <source>
        <dbReference type="PROSITE" id="PS50263"/>
    </source>
</evidence>
<proteinExistence type="predicted"/>
<dbReference type="AlphaFoldDB" id="A0A1M4XKN9"/>
<dbReference type="EMBL" id="FQUR01000011">
    <property type="protein sequence ID" value="SHE93928.1"/>
    <property type="molecule type" value="Genomic_DNA"/>
</dbReference>
<dbReference type="Gene3D" id="3.60.110.10">
    <property type="entry name" value="Carbon-nitrogen hydrolase"/>
    <property type="match status" value="1"/>
</dbReference>
<evidence type="ECO:0000313" key="3">
    <source>
        <dbReference type="EMBL" id="SHE93928.1"/>
    </source>
</evidence>
<evidence type="ECO:0000313" key="4">
    <source>
        <dbReference type="Proteomes" id="UP000184127"/>
    </source>
</evidence>
<reference evidence="4" key="1">
    <citation type="submission" date="2016-11" db="EMBL/GenBank/DDBJ databases">
        <authorList>
            <person name="Varghese N."/>
            <person name="Submissions S."/>
        </authorList>
    </citation>
    <scope>NUCLEOTIDE SEQUENCE [LARGE SCALE GENOMIC DNA]</scope>
    <source>
        <strain evidence="4">DSM 18761</strain>
    </source>
</reference>
<evidence type="ECO:0000256" key="1">
    <source>
        <dbReference type="ARBA" id="ARBA00022801"/>
    </source>
</evidence>
<dbReference type="SUPFAM" id="SSF56317">
    <property type="entry name" value="Carbon-nitrogen hydrolase"/>
    <property type="match status" value="1"/>
</dbReference>
<dbReference type="GO" id="GO:0016811">
    <property type="term" value="F:hydrolase activity, acting on carbon-nitrogen (but not peptide) bonds, in linear amides"/>
    <property type="evidence" value="ECO:0007669"/>
    <property type="project" value="TreeGrafter"/>
</dbReference>
<dbReference type="InterPro" id="IPR050345">
    <property type="entry name" value="Aliph_Amidase/BUP"/>
</dbReference>
<feature type="domain" description="CN hydrolase" evidence="2">
    <location>
        <begin position="1"/>
        <end position="237"/>
    </location>
</feature>
<organism evidence="3 4">
    <name type="scientific">Thermoanaerobacter uzonensis DSM 18761</name>
    <dbReference type="NCBI Taxonomy" id="1123369"/>
    <lineage>
        <taxon>Bacteria</taxon>
        <taxon>Bacillati</taxon>
        <taxon>Bacillota</taxon>
        <taxon>Clostridia</taxon>
        <taxon>Thermoanaerobacterales</taxon>
        <taxon>Thermoanaerobacteraceae</taxon>
        <taxon>Thermoanaerobacter</taxon>
    </lineage>
</organism>
<accession>A0A1M4XKN9</accession>